<dbReference type="Proteomes" id="UP000002710">
    <property type="component" value="Chromosome"/>
</dbReference>
<dbReference type="HOGENOM" id="CLU_127553_0_0_7"/>
<gene>
    <name evidence="2" type="ordered locus">Dde_2147</name>
</gene>
<dbReference type="EMBL" id="CP000112">
    <property type="protein sequence ID" value="ABB38944.1"/>
    <property type="molecule type" value="Genomic_DNA"/>
</dbReference>
<reference evidence="2 3" key="1">
    <citation type="journal article" date="2011" name="J. Bacteriol.">
        <title>Complete genome sequence and updated annotation of Desulfovibrio alaskensis G20.</title>
        <authorList>
            <person name="Hauser L.J."/>
            <person name="Land M.L."/>
            <person name="Brown S.D."/>
            <person name="Larimer F."/>
            <person name="Keller K.L."/>
            <person name="Rapp-Giles B.J."/>
            <person name="Price M.N."/>
            <person name="Lin M."/>
            <person name="Bruce D.C."/>
            <person name="Detter J.C."/>
            <person name="Tapia R."/>
            <person name="Han C.S."/>
            <person name="Goodwin L.A."/>
            <person name="Cheng J.F."/>
            <person name="Pitluck S."/>
            <person name="Copeland A."/>
            <person name="Lucas S."/>
            <person name="Nolan M."/>
            <person name="Lapidus A.L."/>
            <person name="Palumbo A.V."/>
            <person name="Wall J.D."/>
        </authorList>
    </citation>
    <scope>NUCLEOTIDE SEQUENCE [LARGE SCALE GENOMIC DNA]</scope>
    <source>
        <strain evidence="3">ATCC BAA 1058 / DSM 17464 / G20</strain>
    </source>
</reference>
<dbReference type="SMR" id="Q30ZF2"/>
<name>Q30ZF2_OLEA2</name>
<dbReference type="Pfam" id="PF07238">
    <property type="entry name" value="PilZ"/>
    <property type="match status" value="1"/>
</dbReference>
<sequence>MSGTDDQPLYSGWSGASAKDAEQALQQAKLPDAMVQFLATMDAKLDAILGQMQRDTLREDFPFRLRVSQISGAGIRFFTQEVLHEGSLLEVVLFLRQYPLSVASAAGRITRCSTHADALSDNAQNEYALEFTVINDSELEQVIGFVFDQERRIIRQHRWE</sequence>
<dbReference type="GO" id="GO:0035438">
    <property type="term" value="F:cyclic-di-GMP binding"/>
    <property type="evidence" value="ECO:0007669"/>
    <property type="project" value="InterPro"/>
</dbReference>
<dbReference type="KEGG" id="dde:Dde_2147"/>
<dbReference type="AlphaFoldDB" id="Q30ZF2"/>
<dbReference type="eggNOG" id="COG5581">
    <property type="taxonomic scope" value="Bacteria"/>
</dbReference>
<feature type="domain" description="PilZ" evidence="1">
    <location>
        <begin position="63"/>
        <end position="147"/>
    </location>
</feature>
<proteinExistence type="predicted"/>
<keyword evidence="3" id="KW-1185">Reference proteome</keyword>
<organism evidence="2 3">
    <name type="scientific">Oleidesulfovibrio alaskensis (strain ATCC BAA-1058 / DSM 17464 / G20)</name>
    <name type="common">Desulfovibrio alaskensis</name>
    <dbReference type="NCBI Taxonomy" id="207559"/>
    <lineage>
        <taxon>Bacteria</taxon>
        <taxon>Pseudomonadati</taxon>
        <taxon>Thermodesulfobacteriota</taxon>
        <taxon>Desulfovibrionia</taxon>
        <taxon>Desulfovibrionales</taxon>
        <taxon>Desulfovibrionaceae</taxon>
        <taxon>Oleidesulfovibrio</taxon>
    </lineage>
</organism>
<protein>
    <submittedName>
        <fullName evidence="2">Type IV pilus assembly PilZ</fullName>
    </submittedName>
</protein>
<evidence type="ECO:0000313" key="2">
    <source>
        <dbReference type="EMBL" id="ABB38944.1"/>
    </source>
</evidence>
<evidence type="ECO:0000259" key="1">
    <source>
        <dbReference type="Pfam" id="PF07238"/>
    </source>
</evidence>
<accession>Q30ZF2</accession>
<evidence type="ECO:0000313" key="3">
    <source>
        <dbReference type="Proteomes" id="UP000002710"/>
    </source>
</evidence>
<dbReference type="STRING" id="207559.Dde_2147"/>
<dbReference type="DNASU" id="3757156"/>
<dbReference type="InterPro" id="IPR009875">
    <property type="entry name" value="PilZ_domain"/>
</dbReference>